<proteinExistence type="predicted"/>
<dbReference type="Proteomes" id="UP000245919">
    <property type="component" value="Chromosome"/>
</dbReference>
<organism evidence="1 2">
    <name type="scientific">Lactococcus lactis subsp. lactis</name>
    <name type="common">Streptococcus lactis</name>
    <dbReference type="NCBI Taxonomy" id="1360"/>
    <lineage>
        <taxon>Bacteria</taxon>
        <taxon>Bacillati</taxon>
        <taxon>Bacillota</taxon>
        <taxon>Bacilli</taxon>
        <taxon>Lactobacillales</taxon>
        <taxon>Streptococcaceae</taxon>
        <taxon>Lactococcus</taxon>
    </lineage>
</organism>
<dbReference type="GeneID" id="89634628"/>
<protein>
    <submittedName>
        <fullName evidence="1">Uncharacterized protein</fullName>
    </submittedName>
</protein>
<evidence type="ECO:0000313" key="2">
    <source>
        <dbReference type="Proteomes" id="UP000245919"/>
    </source>
</evidence>
<dbReference type="AlphaFoldDB" id="A0A2Z3KHH5"/>
<gene>
    <name evidence="1" type="ORF">LL14B4_12655</name>
</gene>
<accession>A0A2Z3KHH5</accession>
<dbReference type="EMBL" id="CP028160">
    <property type="protein sequence ID" value="AWN66957.1"/>
    <property type="molecule type" value="Genomic_DNA"/>
</dbReference>
<reference evidence="1 2" key="1">
    <citation type="submission" date="2018-03" db="EMBL/GenBank/DDBJ databases">
        <title>Genome sequence of Lactococcus lactis strain 14B4 from almond drupe.</title>
        <authorList>
            <person name="Tran T.D."/>
            <person name="McGarvey J.A."/>
            <person name="Huynh S."/>
            <person name="Parker C.T."/>
        </authorList>
    </citation>
    <scope>NUCLEOTIDE SEQUENCE [LARGE SCALE GENOMIC DNA]</scope>
    <source>
        <strain evidence="1 2">14B4</strain>
    </source>
</reference>
<sequence>MAYITYDDYKYSGLSDIDEKVFNKLLPKAEIALDSKTNYFYKKNDLTSDNPRRKEAFIMALCLTIEQMDQTGIISDVDVLSLQNLSIGSTSLGFKDSANLIQVIPSEGIRLLGSVGLRYSGVAYTRYASKERGL</sequence>
<dbReference type="RefSeq" id="WP_109991372.1">
    <property type="nucleotide sequence ID" value="NZ_CP028160.1"/>
</dbReference>
<evidence type="ECO:0000313" key="1">
    <source>
        <dbReference type="EMBL" id="AWN66957.1"/>
    </source>
</evidence>
<name>A0A2Z3KHH5_LACLL</name>